<dbReference type="FunFam" id="2.30.30.30:FF:000004">
    <property type="entry name" value="50S ribosomal protein L24"/>
    <property type="match status" value="1"/>
</dbReference>
<proteinExistence type="inferred from homology"/>
<evidence type="ECO:0000256" key="5">
    <source>
        <dbReference type="ARBA" id="ARBA00022884"/>
    </source>
</evidence>
<keyword evidence="5 10" id="KW-0694">RNA-binding</keyword>
<dbReference type="SMART" id="SM00739">
    <property type="entry name" value="KOW"/>
    <property type="match status" value="1"/>
</dbReference>
<dbReference type="InterPro" id="IPR008991">
    <property type="entry name" value="Translation_prot_SH3-like_sf"/>
</dbReference>
<keyword evidence="14" id="KW-1185">Reference proteome</keyword>
<evidence type="ECO:0000256" key="2">
    <source>
        <dbReference type="ARBA" id="ARBA00010618"/>
    </source>
</evidence>
<comment type="function">
    <text evidence="1 10">One of two assembly initiator proteins, it binds directly to the 5'-end of the 23S rRNA, where it nucleates assembly of the 50S subunit.</text>
</comment>
<dbReference type="AlphaFoldDB" id="A0A078KIH9"/>
<accession>A0A078KIH9</accession>
<dbReference type="STRING" id="29343.CCDG5_0193"/>
<reference evidence="14" key="1">
    <citation type="submission" date="2014-07" db="EMBL/GenBank/DDBJ databases">
        <authorList>
            <person name="Wibberg D."/>
        </authorList>
    </citation>
    <scope>NUCLEOTIDE SEQUENCE [LARGE SCALE GENOMIC DNA]</scope>
    <source>
        <strain evidence="14">DG5</strain>
    </source>
</reference>
<keyword evidence="6 10" id="KW-0689">Ribosomal protein</keyword>
<feature type="domain" description="KOW" evidence="12">
    <location>
        <begin position="8"/>
        <end position="35"/>
    </location>
</feature>
<dbReference type="PATRIC" id="fig|29343.3.peg.195"/>
<dbReference type="GO" id="GO:1990904">
    <property type="term" value="C:ribonucleoprotein complex"/>
    <property type="evidence" value="ECO:0007669"/>
    <property type="project" value="UniProtKB-KW"/>
</dbReference>
<evidence type="ECO:0000256" key="11">
    <source>
        <dbReference type="RuleBase" id="RU003477"/>
    </source>
</evidence>
<dbReference type="InterPro" id="IPR014722">
    <property type="entry name" value="Rib_uL2_dom2"/>
</dbReference>
<dbReference type="EMBL" id="LM995447">
    <property type="protein sequence ID" value="CDZ23336.1"/>
    <property type="molecule type" value="Genomic_DNA"/>
</dbReference>
<dbReference type="NCBIfam" id="TIGR01079">
    <property type="entry name" value="rplX_bact"/>
    <property type="match status" value="1"/>
</dbReference>
<evidence type="ECO:0000256" key="1">
    <source>
        <dbReference type="ARBA" id="ARBA00004072"/>
    </source>
</evidence>
<evidence type="ECO:0000256" key="9">
    <source>
        <dbReference type="ARBA" id="ARBA00058688"/>
    </source>
</evidence>
<gene>
    <name evidence="10" type="primary">rplX</name>
    <name evidence="13" type="ORF">CCDG5_0193</name>
</gene>
<evidence type="ECO:0000256" key="10">
    <source>
        <dbReference type="HAMAP-Rule" id="MF_01326"/>
    </source>
</evidence>
<evidence type="ECO:0000259" key="12">
    <source>
        <dbReference type="SMART" id="SM00739"/>
    </source>
</evidence>
<protein>
    <recommendedName>
        <fullName evidence="8 10">Large ribosomal subunit protein uL24</fullName>
    </recommendedName>
</protein>
<dbReference type="InterPro" id="IPR005824">
    <property type="entry name" value="KOW"/>
</dbReference>
<dbReference type="Pfam" id="PF17136">
    <property type="entry name" value="ribosomal_L24"/>
    <property type="match status" value="1"/>
</dbReference>
<dbReference type="GO" id="GO:0003735">
    <property type="term" value="F:structural constituent of ribosome"/>
    <property type="evidence" value="ECO:0007669"/>
    <property type="project" value="InterPro"/>
</dbReference>
<dbReference type="Pfam" id="PF00467">
    <property type="entry name" value="KOW"/>
    <property type="match status" value="1"/>
</dbReference>
<organism evidence="13 14">
    <name type="scientific">[Clostridium] cellulosi</name>
    <dbReference type="NCBI Taxonomy" id="29343"/>
    <lineage>
        <taxon>Bacteria</taxon>
        <taxon>Bacillati</taxon>
        <taxon>Bacillota</taxon>
        <taxon>Clostridia</taxon>
        <taxon>Eubacteriales</taxon>
        <taxon>Oscillospiraceae</taxon>
        <taxon>Oscillospiraceae incertae sedis</taxon>
    </lineage>
</organism>
<evidence type="ECO:0000256" key="7">
    <source>
        <dbReference type="ARBA" id="ARBA00023274"/>
    </source>
</evidence>
<dbReference type="KEGG" id="ccel:CCDG5_0193"/>
<dbReference type="InterPro" id="IPR003256">
    <property type="entry name" value="Ribosomal_uL24"/>
</dbReference>
<dbReference type="GO" id="GO:0019843">
    <property type="term" value="F:rRNA binding"/>
    <property type="evidence" value="ECO:0007669"/>
    <property type="project" value="UniProtKB-UniRule"/>
</dbReference>
<comment type="similarity">
    <text evidence="2 10 11">Belongs to the universal ribosomal protein uL24 family.</text>
</comment>
<dbReference type="InterPro" id="IPR041988">
    <property type="entry name" value="Ribosomal_uL24_KOW"/>
</dbReference>
<sequence>MKKVNKVHVKKGDTVMIISGKDRGKKGKVLEVSPSEGKIIVEGRNMVTKHVKPRKMGQEGGIVKAEGPLYACKVMLVCPKCGKPTRVGHKVFGDGTKARVCRRCGDTL</sequence>
<evidence type="ECO:0000256" key="4">
    <source>
        <dbReference type="ARBA" id="ARBA00022730"/>
    </source>
</evidence>
<keyword evidence="4 10" id="KW-0699">rRNA-binding</keyword>
<dbReference type="GO" id="GO:0005840">
    <property type="term" value="C:ribosome"/>
    <property type="evidence" value="ECO:0007669"/>
    <property type="project" value="UniProtKB-KW"/>
</dbReference>
<comment type="subunit">
    <text evidence="3 10">Part of the 50S ribosomal subunit.</text>
</comment>
<dbReference type="GO" id="GO:0006412">
    <property type="term" value="P:translation"/>
    <property type="evidence" value="ECO:0007669"/>
    <property type="project" value="UniProtKB-UniRule"/>
</dbReference>
<keyword evidence="7 10" id="KW-0687">Ribonucleoprotein</keyword>
<dbReference type="CDD" id="cd06089">
    <property type="entry name" value="KOW_RPL26"/>
    <property type="match status" value="1"/>
</dbReference>
<dbReference type="PROSITE" id="PS01108">
    <property type="entry name" value="RIBOSOMAL_L24"/>
    <property type="match status" value="1"/>
</dbReference>
<dbReference type="InterPro" id="IPR057264">
    <property type="entry name" value="Ribosomal_uL24_C"/>
</dbReference>
<comment type="function">
    <text evidence="9 10">One of the proteins that surrounds the polypeptide exit tunnel on the outside of the subunit.</text>
</comment>
<evidence type="ECO:0000256" key="8">
    <source>
        <dbReference type="ARBA" id="ARBA00035206"/>
    </source>
</evidence>
<dbReference type="HAMAP" id="MF_01326_B">
    <property type="entry name" value="Ribosomal_uL24_B"/>
    <property type="match status" value="1"/>
</dbReference>
<dbReference type="Proteomes" id="UP000032431">
    <property type="component" value="Chromosome I"/>
</dbReference>
<dbReference type="SUPFAM" id="SSF50104">
    <property type="entry name" value="Translation proteins SH3-like domain"/>
    <property type="match status" value="1"/>
</dbReference>
<dbReference type="PANTHER" id="PTHR12903">
    <property type="entry name" value="MITOCHONDRIAL RIBOSOMAL PROTEIN L24"/>
    <property type="match status" value="1"/>
</dbReference>
<name>A0A078KIH9_9FIRM</name>
<evidence type="ECO:0000313" key="13">
    <source>
        <dbReference type="EMBL" id="CDZ23336.1"/>
    </source>
</evidence>
<dbReference type="Gene3D" id="2.30.30.30">
    <property type="match status" value="1"/>
</dbReference>
<dbReference type="HOGENOM" id="CLU_093315_2_0_9"/>
<dbReference type="InterPro" id="IPR005825">
    <property type="entry name" value="Ribosomal_uL24_CS"/>
</dbReference>
<evidence type="ECO:0000313" key="14">
    <source>
        <dbReference type="Proteomes" id="UP000032431"/>
    </source>
</evidence>
<evidence type="ECO:0000256" key="6">
    <source>
        <dbReference type="ARBA" id="ARBA00022980"/>
    </source>
</evidence>
<evidence type="ECO:0000256" key="3">
    <source>
        <dbReference type="ARBA" id="ARBA00011838"/>
    </source>
</evidence>
<dbReference type="OrthoDB" id="9807419at2"/>